<keyword evidence="3" id="KW-1185">Reference proteome</keyword>
<organism evidence="2 3">
    <name type="scientific">Cohnella terricola</name>
    <dbReference type="NCBI Taxonomy" id="1289167"/>
    <lineage>
        <taxon>Bacteria</taxon>
        <taxon>Bacillati</taxon>
        <taxon>Bacillota</taxon>
        <taxon>Bacilli</taxon>
        <taxon>Bacillales</taxon>
        <taxon>Paenibacillaceae</taxon>
        <taxon>Cohnella</taxon>
    </lineage>
</organism>
<evidence type="ECO:0000256" key="1">
    <source>
        <dbReference type="SAM" id="Phobius"/>
    </source>
</evidence>
<comment type="caution">
    <text evidence="2">The sequence shown here is derived from an EMBL/GenBank/DDBJ whole genome shotgun (WGS) entry which is preliminary data.</text>
</comment>
<sequence>MSGFIICFLIGLGGSLVYLLRRKKSVKEISLFVTFSLLGFIVWLSIFLGYKVSPDRFFGWIIDSIGL</sequence>
<keyword evidence="1" id="KW-1133">Transmembrane helix</keyword>
<dbReference type="OrthoDB" id="2630425at2"/>
<evidence type="ECO:0000313" key="2">
    <source>
        <dbReference type="EMBL" id="TVX98661.1"/>
    </source>
</evidence>
<feature type="transmembrane region" description="Helical" evidence="1">
    <location>
        <begin position="29"/>
        <end position="50"/>
    </location>
</feature>
<keyword evidence="1" id="KW-0812">Transmembrane</keyword>
<gene>
    <name evidence="2" type="ORF">FPZ45_15250</name>
</gene>
<keyword evidence="1" id="KW-0472">Membrane</keyword>
<protein>
    <recommendedName>
        <fullName evidence="4">LPXTG cell wall anchor domain-containing protein</fullName>
    </recommendedName>
</protein>
<dbReference type="AlphaFoldDB" id="A0A559JFK4"/>
<name>A0A559JFK4_9BACL</name>
<evidence type="ECO:0008006" key="4">
    <source>
        <dbReference type="Google" id="ProtNLM"/>
    </source>
</evidence>
<accession>A0A559JFK4</accession>
<proteinExistence type="predicted"/>
<dbReference type="Proteomes" id="UP000316330">
    <property type="component" value="Unassembled WGS sequence"/>
</dbReference>
<dbReference type="EMBL" id="VNJJ01000008">
    <property type="protein sequence ID" value="TVX98661.1"/>
    <property type="molecule type" value="Genomic_DNA"/>
</dbReference>
<evidence type="ECO:0000313" key="3">
    <source>
        <dbReference type="Proteomes" id="UP000316330"/>
    </source>
</evidence>
<reference evidence="2 3" key="1">
    <citation type="submission" date="2019-07" db="EMBL/GenBank/DDBJ databases">
        <authorList>
            <person name="Kim J."/>
        </authorList>
    </citation>
    <scope>NUCLEOTIDE SEQUENCE [LARGE SCALE GENOMIC DNA]</scope>
    <source>
        <strain evidence="2 3">G13</strain>
    </source>
</reference>